<dbReference type="SUPFAM" id="SSF81464">
    <property type="entry name" value="Cytochrome c oxidase subunit II-like, transmembrane region"/>
    <property type="match status" value="1"/>
</dbReference>
<dbReference type="PANTHER" id="PTHR22888:SF9">
    <property type="entry name" value="CYTOCHROME C OXIDASE SUBUNIT 2"/>
    <property type="match status" value="1"/>
</dbReference>
<reference evidence="16 17" key="1">
    <citation type="journal article" date="2018" name="Environ. Microbiol.">
        <title>Ecological and genomic features of two widespread freshwater picocyanobacteria.</title>
        <authorList>
            <person name="Cabello-Yeves P.J."/>
            <person name="Picazo A."/>
            <person name="Camacho A."/>
            <person name="Callieri C."/>
            <person name="Rosselli R."/>
            <person name="Roda-Garcia J.J."/>
            <person name="Coutinho F.H."/>
            <person name="Rodriguez-Valera F."/>
        </authorList>
    </citation>
    <scope>NUCLEOTIDE SEQUENCE [LARGE SCALE GENOMIC DNA]</scope>
    <source>
        <strain evidence="16 17">Tous</strain>
    </source>
</reference>
<dbReference type="GO" id="GO:0005507">
    <property type="term" value="F:copper ion binding"/>
    <property type="evidence" value="ECO:0007669"/>
    <property type="project" value="InterPro"/>
</dbReference>
<evidence type="ECO:0000256" key="6">
    <source>
        <dbReference type="ARBA" id="ARBA00022967"/>
    </source>
</evidence>
<keyword evidence="5 10" id="KW-0812">Transmembrane</keyword>
<evidence type="ECO:0000256" key="12">
    <source>
        <dbReference type="SAM" id="MobiDB-lite"/>
    </source>
</evidence>
<feature type="domain" description="Cytochrome oxidase subunit II copper A binding" evidence="14">
    <location>
        <begin position="153"/>
        <end position="264"/>
    </location>
</feature>
<protein>
    <recommendedName>
        <fullName evidence="11">Cytochrome c oxidase subunit 2</fullName>
        <ecNumber evidence="11">7.1.1.9</ecNumber>
    </recommendedName>
</protein>
<feature type="domain" description="Cytochrome oxidase subunit II transmembrane region profile" evidence="15">
    <location>
        <begin position="34"/>
        <end position="131"/>
    </location>
</feature>
<evidence type="ECO:0000256" key="5">
    <source>
        <dbReference type="ARBA" id="ARBA00022692"/>
    </source>
</evidence>
<keyword evidence="7 10" id="KW-0249">Electron transport</keyword>
<dbReference type="EC" id="7.1.1.9" evidence="11"/>
<evidence type="ECO:0000259" key="15">
    <source>
        <dbReference type="PROSITE" id="PS50999"/>
    </source>
</evidence>
<evidence type="ECO:0000256" key="10">
    <source>
        <dbReference type="RuleBase" id="RU000456"/>
    </source>
</evidence>
<keyword evidence="9 13" id="KW-0472">Membrane</keyword>
<dbReference type="GO" id="GO:0042773">
    <property type="term" value="P:ATP synthesis coupled electron transport"/>
    <property type="evidence" value="ECO:0007669"/>
    <property type="project" value="TreeGrafter"/>
</dbReference>
<dbReference type="SUPFAM" id="SSF49503">
    <property type="entry name" value="Cupredoxins"/>
    <property type="match status" value="1"/>
</dbReference>
<evidence type="ECO:0000256" key="11">
    <source>
        <dbReference type="RuleBase" id="RU004024"/>
    </source>
</evidence>
<keyword evidence="8 13" id="KW-1133">Transmembrane helix</keyword>
<accession>A0A2P7MVA1</accession>
<evidence type="ECO:0000256" key="4">
    <source>
        <dbReference type="ARBA" id="ARBA00022660"/>
    </source>
</evidence>
<comment type="similarity">
    <text evidence="2 10">Belongs to the cytochrome c oxidase subunit 2 family.</text>
</comment>
<dbReference type="InterPro" id="IPR011759">
    <property type="entry name" value="Cyt_c_oxidase_su2_TM_dom"/>
</dbReference>
<comment type="subcellular location">
    <subcellularLocation>
        <location evidence="10">Cell membrane</location>
        <topology evidence="10">Multi-pass membrane protein</topology>
    </subcellularLocation>
    <subcellularLocation>
        <location evidence="1">Membrane</location>
        <topology evidence="1">Multi-pass membrane protein</topology>
    </subcellularLocation>
</comment>
<dbReference type="OrthoDB" id="9781261at2"/>
<evidence type="ECO:0000313" key="17">
    <source>
        <dbReference type="Proteomes" id="UP000243002"/>
    </source>
</evidence>
<comment type="catalytic activity">
    <reaction evidence="11">
        <text>4 Fe(II)-[cytochrome c] + O2 + 8 H(+)(in) = 4 Fe(III)-[cytochrome c] + 2 H2O + 4 H(+)(out)</text>
        <dbReference type="Rhea" id="RHEA:11436"/>
        <dbReference type="Rhea" id="RHEA-COMP:10350"/>
        <dbReference type="Rhea" id="RHEA-COMP:14399"/>
        <dbReference type="ChEBI" id="CHEBI:15377"/>
        <dbReference type="ChEBI" id="CHEBI:15378"/>
        <dbReference type="ChEBI" id="CHEBI:15379"/>
        <dbReference type="ChEBI" id="CHEBI:29033"/>
        <dbReference type="ChEBI" id="CHEBI:29034"/>
        <dbReference type="EC" id="7.1.1.9"/>
    </reaction>
</comment>
<dbReference type="Gene3D" id="2.60.40.420">
    <property type="entry name" value="Cupredoxins - blue copper proteins"/>
    <property type="match status" value="1"/>
</dbReference>
<dbReference type="InterPro" id="IPR036257">
    <property type="entry name" value="Cyt_c_oxidase_su2_TM_sf"/>
</dbReference>
<gene>
    <name evidence="16" type="ORF">C7K55_07390</name>
</gene>
<feature type="transmembrane region" description="Helical" evidence="13">
    <location>
        <begin position="55"/>
        <end position="80"/>
    </location>
</feature>
<evidence type="ECO:0000256" key="2">
    <source>
        <dbReference type="ARBA" id="ARBA00007866"/>
    </source>
</evidence>
<dbReference type="InterPro" id="IPR045187">
    <property type="entry name" value="CcO_II"/>
</dbReference>
<name>A0A2P7MVA1_9CYAN</name>
<dbReference type="InterPro" id="IPR008972">
    <property type="entry name" value="Cupredoxin"/>
</dbReference>
<organism evidence="16 17">
    <name type="scientific">Cyanobium usitatum str. Tous</name>
    <dbReference type="NCBI Taxonomy" id="2116684"/>
    <lineage>
        <taxon>Bacteria</taxon>
        <taxon>Bacillati</taxon>
        <taxon>Cyanobacteriota</taxon>
        <taxon>Cyanophyceae</taxon>
        <taxon>Synechococcales</taxon>
        <taxon>Prochlorococcaceae</taxon>
        <taxon>Cyanobium</taxon>
    </lineage>
</organism>
<dbReference type="PROSITE" id="PS50999">
    <property type="entry name" value="COX2_TM"/>
    <property type="match status" value="1"/>
</dbReference>
<dbReference type="InterPro" id="IPR002429">
    <property type="entry name" value="CcO_II-like_C"/>
</dbReference>
<evidence type="ECO:0000256" key="1">
    <source>
        <dbReference type="ARBA" id="ARBA00004141"/>
    </source>
</evidence>
<evidence type="ECO:0000313" key="16">
    <source>
        <dbReference type="EMBL" id="PSJ05157.1"/>
    </source>
</evidence>
<evidence type="ECO:0000256" key="13">
    <source>
        <dbReference type="SAM" id="Phobius"/>
    </source>
</evidence>
<evidence type="ECO:0000259" key="14">
    <source>
        <dbReference type="PROSITE" id="PS50857"/>
    </source>
</evidence>
<feature type="region of interest" description="Disordered" evidence="12">
    <location>
        <begin position="289"/>
        <end position="315"/>
    </location>
</feature>
<evidence type="ECO:0000256" key="7">
    <source>
        <dbReference type="ARBA" id="ARBA00022982"/>
    </source>
</evidence>
<feature type="transmembrane region" description="Helical" evidence="13">
    <location>
        <begin position="101"/>
        <end position="121"/>
    </location>
</feature>
<dbReference type="PRINTS" id="PR01166">
    <property type="entry name" value="CYCOXIDASEII"/>
</dbReference>
<feature type="transmembrane region" description="Helical" evidence="13">
    <location>
        <begin position="12"/>
        <end position="35"/>
    </location>
</feature>
<keyword evidence="11" id="KW-0479">Metal-binding</keyword>
<dbReference type="RefSeq" id="WP_106502781.1">
    <property type="nucleotide sequence ID" value="NZ_PXXO01000007.1"/>
</dbReference>
<proteinExistence type="inferred from homology"/>
<evidence type="ECO:0000256" key="3">
    <source>
        <dbReference type="ARBA" id="ARBA00022448"/>
    </source>
</evidence>
<keyword evidence="11" id="KW-0186">Copper</keyword>
<dbReference type="Pfam" id="PF02790">
    <property type="entry name" value="COX2_TM"/>
    <property type="match status" value="1"/>
</dbReference>
<dbReference type="CDD" id="cd13919">
    <property type="entry name" value="CuRO_HCO_II_like_5"/>
    <property type="match status" value="1"/>
</dbReference>
<dbReference type="Proteomes" id="UP000243002">
    <property type="component" value="Unassembled WGS sequence"/>
</dbReference>
<keyword evidence="3 10" id="KW-0813">Transport</keyword>
<comment type="caution">
    <text evidence="16">The sequence shown here is derived from an EMBL/GenBank/DDBJ whole genome shotgun (WGS) entry which is preliminary data.</text>
</comment>
<comment type="function">
    <text evidence="11">Subunits I and II form the functional core of the enzyme complex. Electrons originating in cytochrome c are transferred via heme a and Cu(A) to the binuclear center formed by heme a3 and Cu(B).</text>
</comment>
<dbReference type="PANTHER" id="PTHR22888">
    <property type="entry name" value="CYTOCHROME C OXIDASE, SUBUNIT II"/>
    <property type="match status" value="1"/>
</dbReference>
<dbReference type="EMBL" id="PXXO01000007">
    <property type="protein sequence ID" value="PSJ05157.1"/>
    <property type="molecule type" value="Genomic_DNA"/>
</dbReference>
<dbReference type="AlphaFoldDB" id="A0A2P7MVA1"/>
<dbReference type="PROSITE" id="PS50857">
    <property type="entry name" value="COX2_CUA"/>
    <property type="match status" value="1"/>
</dbReference>
<comment type="cofactor">
    <cofactor evidence="11">
        <name>Cu cation</name>
        <dbReference type="ChEBI" id="CHEBI:23378"/>
    </cofactor>
    <text evidence="11">Binds a copper A center.</text>
</comment>
<keyword evidence="6" id="KW-1278">Translocase</keyword>
<dbReference type="GO" id="GO:0005886">
    <property type="term" value="C:plasma membrane"/>
    <property type="evidence" value="ECO:0007669"/>
    <property type="project" value="UniProtKB-SubCell"/>
</dbReference>
<evidence type="ECO:0000256" key="9">
    <source>
        <dbReference type="ARBA" id="ARBA00023136"/>
    </source>
</evidence>
<keyword evidence="17" id="KW-1185">Reference proteome</keyword>
<keyword evidence="4 10" id="KW-0679">Respiratory chain</keyword>
<evidence type="ECO:0000256" key="8">
    <source>
        <dbReference type="ARBA" id="ARBA00022989"/>
    </source>
</evidence>
<dbReference type="Pfam" id="PF00116">
    <property type="entry name" value="COX2"/>
    <property type="match status" value="1"/>
</dbReference>
<sequence length="315" mass="34899">MSNSSDRSRLPISGLGLVALLGWIGLLVALSWWMAQQAYRWLPVQASTAAPLVDGLFSFETGIGTFVFGAVVSVMAWVLLKHRADKYDESDAEPIEGNTRLEVIWTVIPLLLVMAIAVYAMRVNTKLGVLGPMEHIHLANPVEDQGGYAVDRLPAEQVEVIARQWSWEFRYPSANVSTTELHLPVDQPVTFRLVSDDVLHGFYIPAFRLKQDVIPGRAINFNLTPTREGRYRLRDSQFSGTWFAANQADVVVESSEVYQAWLENAARQPLQSGLSDAVIEYGERKQLKNPGWATVPPAPPPQVNVPGSNSLPHDA</sequence>
<dbReference type="Gene3D" id="1.10.287.90">
    <property type="match status" value="1"/>
</dbReference>
<dbReference type="GO" id="GO:0004129">
    <property type="term" value="F:cytochrome-c oxidase activity"/>
    <property type="evidence" value="ECO:0007669"/>
    <property type="project" value="UniProtKB-EC"/>
</dbReference>